<dbReference type="PANTHER" id="PTHR32308">
    <property type="entry name" value="LYASE BETA SUBUNIT, PUTATIVE (AFU_ORTHOLOGUE AFUA_4G13030)-RELATED"/>
    <property type="match status" value="1"/>
</dbReference>
<dbReference type="PANTHER" id="PTHR32308:SF10">
    <property type="entry name" value="CITRATE LYASE SUBUNIT BETA"/>
    <property type="match status" value="1"/>
</dbReference>
<comment type="cofactor">
    <cofactor evidence="1">
        <name>Mg(2+)</name>
        <dbReference type="ChEBI" id="CHEBI:18420"/>
    </cofactor>
</comment>
<evidence type="ECO:0000313" key="8">
    <source>
        <dbReference type="Proteomes" id="UP000019494"/>
    </source>
</evidence>
<evidence type="ECO:0000256" key="4">
    <source>
        <dbReference type="PIRSR" id="PIRSR015582-1"/>
    </source>
</evidence>
<dbReference type="Gene3D" id="3.20.20.60">
    <property type="entry name" value="Phosphoenolpyruvate-binding domains"/>
    <property type="match status" value="1"/>
</dbReference>
<dbReference type="GO" id="GO:0003824">
    <property type="term" value="F:catalytic activity"/>
    <property type="evidence" value="ECO:0007669"/>
    <property type="project" value="InterPro"/>
</dbReference>
<evidence type="ECO:0000256" key="5">
    <source>
        <dbReference type="PIRSR" id="PIRSR015582-2"/>
    </source>
</evidence>
<keyword evidence="2 5" id="KW-0479">Metal-binding</keyword>
<dbReference type="InterPro" id="IPR040442">
    <property type="entry name" value="Pyrv_kinase-like_dom_sf"/>
</dbReference>
<reference evidence="8" key="1">
    <citation type="submission" date="2013-08" db="EMBL/GenBank/DDBJ databases">
        <title>Intrasporangium oryzae NRRL B-24470.</title>
        <authorList>
            <person name="Liu H."/>
            <person name="Wang G."/>
        </authorList>
    </citation>
    <scope>NUCLEOTIDE SEQUENCE [LARGE SCALE GENOMIC DNA]</scope>
    <source>
        <strain evidence="8">Q5-1</strain>
    </source>
</reference>
<organism evidence="7 8">
    <name type="scientific">Intrasporangium chromatireducens Q5-1</name>
    <dbReference type="NCBI Taxonomy" id="584657"/>
    <lineage>
        <taxon>Bacteria</taxon>
        <taxon>Bacillati</taxon>
        <taxon>Actinomycetota</taxon>
        <taxon>Actinomycetes</taxon>
        <taxon>Micrococcales</taxon>
        <taxon>Intrasporangiaceae</taxon>
        <taxon>Intrasporangium</taxon>
    </lineage>
</organism>
<name>W9GGH8_9MICO</name>
<evidence type="ECO:0000256" key="3">
    <source>
        <dbReference type="ARBA" id="ARBA00022842"/>
    </source>
</evidence>
<accession>W9GGH8</accession>
<dbReference type="InterPro" id="IPR015813">
    <property type="entry name" value="Pyrv/PenolPyrv_kinase-like_dom"/>
</dbReference>
<feature type="binding site" evidence="5">
    <location>
        <position position="147"/>
    </location>
    <ligand>
        <name>Mg(2+)</name>
        <dbReference type="ChEBI" id="CHEBI:18420"/>
    </ligand>
</feature>
<dbReference type="AlphaFoldDB" id="W9GGH8"/>
<dbReference type="PIRSF" id="PIRSF015582">
    <property type="entry name" value="Cit_lyase_B"/>
    <property type="match status" value="1"/>
</dbReference>
<dbReference type="GO" id="GO:0006107">
    <property type="term" value="P:oxaloacetate metabolic process"/>
    <property type="evidence" value="ECO:0007669"/>
    <property type="project" value="TreeGrafter"/>
</dbReference>
<feature type="binding site" evidence="4">
    <location>
        <position position="69"/>
    </location>
    <ligand>
        <name>substrate</name>
    </ligand>
</feature>
<dbReference type="GO" id="GO:0000287">
    <property type="term" value="F:magnesium ion binding"/>
    <property type="evidence" value="ECO:0007669"/>
    <property type="project" value="TreeGrafter"/>
</dbReference>
<dbReference type="OrthoDB" id="5172636at2"/>
<dbReference type="Proteomes" id="UP000019494">
    <property type="component" value="Unassembled WGS sequence"/>
</dbReference>
<feature type="binding site" evidence="4">
    <location>
        <position position="121"/>
    </location>
    <ligand>
        <name>substrate</name>
    </ligand>
</feature>
<keyword evidence="3 5" id="KW-0460">Magnesium</keyword>
<dbReference type="PATRIC" id="fig|584657.3.peg.2765"/>
<sequence>MGESASRVRAARTFLFVPGDRPERFAKAVASGADLVVLDLEDAVTPQAKDGARRAVGEFLESGTVAAVRINAVDTPWHAEDVAMLAGRDRIVMLPKAERVDRVAAVVAELTPGSAVVALVETARGVLHAAEVAEVAGVQRLALGTMDLGAELGVEPDDREAMKTARRLLVLASASAGLAPPVDGVTAAVDDSGVLADDVRHARRLGLTGKLCIHPRQVPLVHETLQPTQDEIDWATAVLVAADAAAGGPVLLEGRMVDKPVVDRARRVVESVDPDRITKDGEADG</sequence>
<dbReference type="InterPro" id="IPR005000">
    <property type="entry name" value="Aldolase/citrate-lyase_domain"/>
</dbReference>
<evidence type="ECO:0000313" key="7">
    <source>
        <dbReference type="EMBL" id="EWT05341.1"/>
    </source>
</evidence>
<evidence type="ECO:0000259" key="6">
    <source>
        <dbReference type="Pfam" id="PF03328"/>
    </source>
</evidence>
<feature type="domain" description="HpcH/HpaI aldolase/citrate lyase" evidence="6">
    <location>
        <begin position="12"/>
        <end position="215"/>
    </location>
</feature>
<proteinExistence type="predicted"/>
<feature type="binding site" evidence="5">
    <location>
        <position position="121"/>
    </location>
    <ligand>
        <name>Mg(2+)</name>
        <dbReference type="ChEBI" id="CHEBI:18420"/>
    </ligand>
</feature>
<comment type="caution">
    <text evidence="7">The sequence shown here is derived from an EMBL/GenBank/DDBJ whole genome shotgun (WGS) entry which is preliminary data.</text>
</comment>
<gene>
    <name evidence="7" type="ORF">N864_05195</name>
</gene>
<dbReference type="RefSeq" id="WP_051518576.1">
    <property type="nucleotide sequence ID" value="NZ_AWQS01000121.1"/>
</dbReference>
<keyword evidence="8" id="KW-1185">Reference proteome</keyword>
<protein>
    <submittedName>
        <fullName evidence="7">Aldolase</fullName>
    </submittedName>
</protein>
<evidence type="ECO:0000256" key="1">
    <source>
        <dbReference type="ARBA" id="ARBA00001946"/>
    </source>
</evidence>
<dbReference type="InterPro" id="IPR011206">
    <property type="entry name" value="Citrate_lyase_beta/mcl1/mcl2"/>
</dbReference>
<dbReference type="Pfam" id="PF03328">
    <property type="entry name" value="HpcH_HpaI"/>
    <property type="match status" value="1"/>
</dbReference>
<dbReference type="EMBL" id="AWQS01000121">
    <property type="protein sequence ID" value="EWT05341.1"/>
    <property type="molecule type" value="Genomic_DNA"/>
</dbReference>
<evidence type="ECO:0000256" key="2">
    <source>
        <dbReference type="ARBA" id="ARBA00022723"/>
    </source>
</evidence>
<dbReference type="SUPFAM" id="SSF51621">
    <property type="entry name" value="Phosphoenolpyruvate/pyruvate domain"/>
    <property type="match status" value="1"/>
</dbReference>